<dbReference type="Proteomes" id="UP001201273">
    <property type="component" value="Unassembled WGS sequence"/>
</dbReference>
<comment type="caution">
    <text evidence="1">The sequence shown here is derived from an EMBL/GenBank/DDBJ whole genome shotgun (WGS) entry which is preliminary data.</text>
</comment>
<name>A0ABS8W9V0_9GAMM</name>
<gene>
    <name evidence="1" type="ORF">K6Y31_13350</name>
</gene>
<proteinExistence type="predicted"/>
<organism evidence="1 2">
    <name type="scientific">Motilimonas cestriensis</name>
    <dbReference type="NCBI Taxonomy" id="2742685"/>
    <lineage>
        <taxon>Bacteria</taxon>
        <taxon>Pseudomonadati</taxon>
        <taxon>Pseudomonadota</taxon>
        <taxon>Gammaproteobacteria</taxon>
        <taxon>Alteromonadales</taxon>
        <taxon>Alteromonadales genera incertae sedis</taxon>
        <taxon>Motilimonas</taxon>
    </lineage>
</organism>
<keyword evidence="2" id="KW-1185">Reference proteome</keyword>
<dbReference type="EMBL" id="JAIMJA010000013">
    <property type="protein sequence ID" value="MCE2595792.1"/>
    <property type="molecule type" value="Genomic_DNA"/>
</dbReference>
<protein>
    <recommendedName>
        <fullName evidence="3">DUF3085 domain-containing protein</fullName>
    </recommendedName>
</protein>
<accession>A0ABS8W9V0</accession>
<reference evidence="1 2" key="1">
    <citation type="journal article" date="2022" name="Environ. Microbiol. Rep.">
        <title>Eco-phylogenetic analyses reveal divergent evolution of vitamin B12 metabolism in the marine bacterial family 'Psychromonadaceae'.</title>
        <authorList>
            <person name="Jin X."/>
            <person name="Yang Y."/>
            <person name="Cao H."/>
            <person name="Gao B."/>
            <person name="Zhao Z."/>
        </authorList>
    </citation>
    <scope>NUCLEOTIDE SEQUENCE [LARGE SCALE GENOMIC DNA]</scope>
    <source>
        <strain evidence="1 2">MKS20</strain>
    </source>
</reference>
<sequence length="165" mass="18344">MNQISFDLSLLQTMLAEAQRASQLTPTYDDLWNPACYPGGELLDESGQTEGEVVLSGGEFWPDWQHIVQDKIKPQLILMAEGIYGIYIINNVGGDVSPIERGMICFAKGFNPDTHPQQLKQQERMFGKDGHAFVVPLEWLETAANVGKKSLVIDVSDTECELSLD</sequence>
<evidence type="ECO:0000313" key="2">
    <source>
        <dbReference type="Proteomes" id="UP001201273"/>
    </source>
</evidence>
<dbReference type="RefSeq" id="WP_233053456.1">
    <property type="nucleotide sequence ID" value="NZ_JAIMJA010000013.1"/>
</dbReference>
<evidence type="ECO:0008006" key="3">
    <source>
        <dbReference type="Google" id="ProtNLM"/>
    </source>
</evidence>
<evidence type="ECO:0000313" key="1">
    <source>
        <dbReference type="EMBL" id="MCE2595792.1"/>
    </source>
</evidence>